<dbReference type="InterPro" id="IPR012337">
    <property type="entry name" value="RNaseH-like_sf"/>
</dbReference>
<keyword evidence="4" id="KW-1185">Reference proteome</keyword>
<dbReference type="InterPro" id="IPR036397">
    <property type="entry name" value="RNaseH_sf"/>
</dbReference>
<sequence length="166" mass="18588">KRQPQRALLCRAWTWTFSRCASSVFQCVPTRGGAKVPSPLGDQALHGQMPFQVLHMDYLNVEPVRGTDRSYKYILVMKDDFSGLVRLIPCAEATSRAAAEALSQLIADFKPPQYLVTDGKRWTPIYRRVHQRAHDPAAIRGASHDNAGVPPMGKRYCTGTRQPHNS</sequence>
<dbReference type="AlphaFoldDB" id="A0A0G4IIQ1"/>
<dbReference type="GO" id="GO:0015074">
    <property type="term" value="P:DNA integration"/>
    <property type="evidence" value="ECO:0007669"/>
    <property type="project" value="InterPro"/>
</dbReference>
<dbReference type="EMBL" id="CDSF01000011">
    <property type="protein sequence ID" value="CEO95086.1"/>
    <property type="molecule type" value="Genomic_DNA"/>
</dbReference>
<evidence type="ECO:0000313" key="4">
    <source>
        <dbReference type="Proteomes" id="UP000039324"/>
    </source>
</evidence>
<dbReference type="STRING" id="37360.A0A0G4IIQ1"/>
<proteinExistence type="predicted"/>
<organism evidence="3 4">
    <name type="scientific">Plasmodiophora brassicae</name>
    <name type="common">Clubroot disease agent</name>
    <dbReference type="NCBI Taxonomy" id="37360"/>
    <lineage>
        <taxon>Eukaryota</taxon>
        <taxon>Sar</taxon>
        <taxon>Rhizaria</taxon>
        <taxon>Endomyxa</taxon>
        <taxon>Phytomyxea</taxon>
        <taxon>Plasmodiophorida</taxon>
        <taxon>Plasmodiophoridae</taxon>
        <taxon>Plasmodiophora</taxon>
    </lineage>
</organism>
<feature type="domain" description="Integrase catalytic" evidence="2">
    <location>
        <begin position="46"/>
        <end position="118"/>
    </location>
</feature>
<dbReference type="SUPFAM" id="SSF53098">
    <property type="entry name" value="Ribonuclease H-like"/>
    <property type="match status" value="1"/>
</dbReference>
<dbReference type="Gene3D" id="3.30.420.10">
    <property type="entry name" value="Ribonuclease H-like superfamily/Ribonuclease H"/>
    <property type="match status" value="1"/>
</dbReference>
<reference evidence="3 4" key="1">
    <citation type="submission" date="2015-02" db="EMBL/GenBank/DDBJ databases">
        <authorList>
            <person name="Chooi Y.-H."/>
        </authorList>
    </citation>
    <scope>NUCLEOTIDE SEQUENCE [LARGE SCALE GENOMIC DNA]</scope>
    <source>
        <strain evidence="3">E3</strain>
    </source>
</reference>
<protein>
    <recommendedName>
        <fullName evidence="2">Integrase catalytic domain-containing protein</fullName>
    </recommendedName>
</protein>
<dbReference type="Proteomes" id="UP000039324">
    <property type="component" value="Unassembled WGS sequence"/>
</dbReference>
<dbReference type="OrthoDB" id="425619at2759"/>
<accession>A0A0G4IIQ1</accession>
<name>A0A0G4IIQ1_PLABS</name>
<feature type="region of interest" description="Disordered" evidence="1">
    <location>
        <begin position="136"/>
        <end position="166"/>
    </location>
</feature>
<evidence type="ECO:0000313" key="3">
    <source>
        <dbReference type="EMBL" id="CEO95086.1"/>
    </source>
</evidence>
<evidence type="ECO:0000256" key="1">
    <source>
        <dbReference type="SAM" id="MobiDB-lite"/>
    </source>
</evidence>
<dbReference type="GO" id="GO:0003676">
    <property type="term" value="F:nucleic acid binding"/>
    <property type="evidence" value="ECO:0007669"/>
    <property type="project" value="InterPro"/>
</dbReference>
<dbReference type="PROSITE" id="PS50994">
    <property type="entry name" value="INTEGRASE"/>
    <property type="match status" value="1"/>
</dbReference>
<feature type="non-terminal residue" evidence="3">
    <location>
        <position position="1"/>
    </location>
</feature>
<dbReference type="InterPro" id="IPR001584">
    <property type="entry name" value="Integrase_cat-core"/>
</dbReference>
<evidence type="ECO:0000259" key="2">
    <source>
        <dbReference type="PROSITE" id="PS50994"/>
    </source>
</evidence>
<gene>
    <name evidence="3" type="ORF">PBRA_009618</name>
</gene>